<gene>
    <name evidence="2" type="ORF">PGTUg99_008044</name>
    <name evidence="3" type="ORF">PGTUg99_033971</name>
</gene>
<evidence type="ECO:0000313" key="4">
    <source>
        <dbReference type="Proteomes" id="UP000325313"/>
    </source>
</evidence>
<evidence type="ECO:0000313" key="3">
    <source>
        <dbReference type="EMBL" id="KAA1136499.1"/>
    </source>
</evidence>
<sequence>MSADGQTPEVDDLGGNSLSPETPLVGGRADSITPSHVETHDLVSEHEAAYPEDKFATTRLADPRTLDVVLAELKDINEKLAERNTTSIPDNHTTTEHGISVDYLTPPGRYFPDLTQQARETFMAMSFHDRALLCSTTIERNELYQETYQLLQAFENRTMHEVLENNPALSTEIDQLVEKVQRKIHHDRKYHRIQSQLLAMRIKRNQLEAVYMEAAEMSSGSVRRRHLGIQRPSTPGDEAPTSRVNPLV</sequence>
<evidence type="ECO:0000313" key="2">
    <source>
        <dbReference type="EMBL" id="KAA1100647.1"/>
    </source>
</evidence>
<proteinExistence type="predicted"/>
<reference evidence="2 4" key="1">
    <citation type="submission" date="2019-05" db="EMBL/GenBank/DDBJ databases">
        <title>Emergence of the Ug99 lineage of the wheat stem rust pathogen through somatic hybridization.</title>
        <authorList>
            <person name="Li F."/>
            <person name="Upadhyaya N.M."/>
            <person name="Sperschneider J."/>
            <person name="Matny O."/>
            <person name="Nguyen-Phuc H."/>
            <person name="Mago R."/>
            <person name="Raley C."/>
            <person name="Miller M.E."/>
            <person name="Silverstein K.A.T."/>
            <person name="Henningsen E."/>
            <person name="Hirsch C.D."/>
            <person name="Visser B."/>
            <person name="Pretorius Z.A."/>
            <person name="Steffenson B.J."/>
            <person name="Schwessinger B."/>
            <person name="Dodds P.N."/>
            <person name="Figueroa M."/>
        </authorList>
    </citation>
    <scope>NUCLEOTIDE SEQUENCE [LARGE SCALE GENOMIC DNA]</scope>
    <source>
        <strain evidence="2 4">Ug99</strain>
    </source>
</reference>
<dbReference type="EMBL" id="VDEP01000035">
    <property type="protein sequence ID" value="KAA1136499.1"/>
    <property type="molecule type" value="Genomic_DNA"/>
</dbReference>
<name>A0A5B0PGB2_PUCGR</name>
<evidence type="ECO:0000256" key="1">
    <source>
        <dbReference type="SAM" id="MobiDB-lite"/>
    </source>
</evidence>
<dbReference type="EMBL" id="VDEP01000339">
    <property type="protein sequence ID" value="KAA1100647.1"/>
    <property type="molecule type" value="Genomic_DNA"/>
</dbReference>
<organism evidence="2 4">
    <name type="scientific">Puccinia graminis f. sp. tritici</name>
    <dbReference type="NCBI Taxonomy" id="56615"/>
    <lineage>
        <taxon>Eukaryota</taxon>
        <taxon>Fungi</taxon>
        <taxon>Dikarya</taxon>
        <taxon>Basidiomycota</taxon>
        <taxon>Pucciniomycotina</taxon>
        <taxon>Pucciniomycetes</taxon>
        <taxon>Pucciniales</taxon>
        <taxon>Pucciniaceae</taxon>
        <taxon>Puccinia</taxon>
    </lineage>
</organism>
<protein>
    <submittedName>
        <fullName evidence="2">Uncharacterized protein</fullName>
    </submittedName>
</protein>
<feature type="region of interest" description="Disordered" evidence="1">
    <location>
        <begin position="1"/>
        <end position="32"/>
    </location>
</feature>
<comment type="caution">
    <text evidence="2">The sequence shown here is derived from an EMBL/GenBank/DDBJ whole genome shotgun (WGS) entry which is preliminary data.</text>
</comment>
<dbReference type="AlphaFoldDB" id="A0A5B0PGB2"/>
<accession>A0A5B0PGB2</accession>
<dbReference type="Proteomes" id="UP000325313">
    <property type="component" value="Unassembled WGS sequence"/>
</dbReference>
<feature type="region of interest" description="Disordered" evidence="1">
    <location>
        <begin position="221"/>
        <end position="248"/>
    </location>
</feature>